<dbReference type="PANTHER" id="PTHR13090">
    <property type="entry name" value="ARGININE-HYDROXYLASE NDUFAF5, MITOCHONDRIAL"/>
    <property type="match status" value="1"/>
</dbReference>
<accession>A0A840YX45</accession>
<evidence type="ECO:0000259" key="4">
    <source>
        <dbReference type="Pfam" id="PF08241"/>
    </source>
</evidence>
<keyword evidence="6" id="KW-1185">Reference proteome</keyword>
<proteinExistence type="predicted"/>
<evidence type="ECO:0000256" key="3">
    <source>
        <dbReference type="SAM" id="MobiDB-lite"/>
    </source>
</evidence>
<keyword evidence="1 5" id="KW-0489">Methyltransferase</keyword>
<dbReference type="InterPro" id="IPR013216">
    <property type="entry name" value="Methyltransf_11"/>
</dbReference>
<evidence type="ECO:0000313" key="5">
    <source>
        <dbReference type="EMBL" id="MBB5718119.1"/>
    </source>
</evidence>
<dbReference type="GO" id="GO:0032259">
    <property type="term" value="P:methylation"/>
    <property type="evidence" value="ECO:0007669"/>
    <property type="project" value="UniProtKB-KW"/>
</dbReference>
<feature type="domain" description="Methyltransferase type 11" evidence="4">
    <location>
        <begin position="52"/>
        <end position="132"/>
    </location>
</feature>
<dbReference type="InterPro" id="IPR050602">
    <property type="entry name" value="Malonyl-ACP_OMT"/>
</dbReference>
<dbReference type="AlphaFoldDB" id="A0A840YX45"/>
<dbReference type="SUPFAM" id="SSF53335">
    <property type="entry name" value="S-adenosyl-L-methionine-dependent methyltransferases"/>
    <property type="match status" value="1"/>
</dbReference>
<protein>
    <submittedName>
        <fullName evidence="5">SAM-dependent methyltransferase</fullName>
    </submittedName>
</protein>
<dbReference type="CDD" id="cd02440">
    <property type="entry name" value="AdoMet_MTases"/>
    <property type="match status" value="1"/>
</dbReference>
<dbReference type="PANTHER" id="PTHR13090:SF1">
    <property type="entry name" value="ARGININE-HYDROXYLASE NDUFAF5, MITOCHONDRIAL"/>
    <property type="match status" value="1"/>
</dbReference>
<dbReference type="GO" id="GO:0008757">
    <property type="term" value="F:S-adenosylmethionine-dependent methyltransferase activity"/>
    <property type="evidence" value="ECO:0007669"/>
    <property type="project" value="InterPro"/>
</dbReference>
<dbReference type="Gene3D" id="3.40.50.150">
    <property type="entry name" value="Vaccinia Virus protein VP39"/>
    <property type="match status" value="1"/>
</dbReference>
<gene>
    <name evidence="5" type="ORF">FHR23_001026</name>
</gene>
<feature type="region of interest" description="Disordered" evidence="3">
    <location>
        <begin position="251"/>
        <end position="281"/>
    </location>
</feature>
<dbReference type="InterPro" id="IPR029063">
    <property type="entry name" value="SAM-dependent_MTases_sf"/>
</dbReference>
<sequence>MSVPDLFDRNLRGLRRDRAAASFAEHGFLHGLMLDSVTDRLSMVKRDFTAMLDIGCWDGRFPAPAGASVTRVDAGEQFATLAGGTQCEEDRLPFAPESFDLVVSVGVLDSVNDLPGALTLARRALKPDGLFLAAFLGAGSLPGLRTALLRGEAERPVARMHPQIDVRSAGDLLVRAGFALPVADGETISVRYGSIMGLVRDLRAMAATNLMKDRHPLSRAAWLRTGAAFAEMADTEGRTTERFEIVTLTGWAPAPSQPKPAKRGSGTTSLAEALRIPDKKD</sequence>
<keyword evidence="2 5" id="KW-0808">Transferase</keyword>
<name>A0A840YX45_9SPHN</name>
<evidence type="ECO:0000313" key="6">
    <source>
        <dbReference type="Proteomes" id="UP000554342"/>
    </source>
</evidence>
<evidence type="ECO:0000256" key="2">
    <source>
        <dbReference type="ARBA" id="ARBA00022679"/>
    </source>
</evidence>
<reference evidence="5 6" key="1">
    <citation type="submission" date="2020-08" db="EMBL/GenBank/DDBJ databases">
        <title>Genomic Encyclopedia of Type Strains, Phase IV (KMG-IV): sequencing the most valuable type-strain genomes for metagenomic binning, comparative biology and taxonomic classification.</title>
        <authorList>
            <person name="Goeker M."/>
        </authorList>
    </citation>
    <scope>NUCLEOTIDE SEQUENCE [LARGE SCALE GENOMIC DNA]</scope>
    <source>
        <strain evidence="5 6">DSM 27203</strain>
    </source>
</reference>
<comment type="caution">
    <text evidence="5">The sequence shown here is derived from an EMBL/GenBank/DDBJ whole genome shotgun (WGS) entry which is preliminary data.</text>
</comment>
<dbReference type="RefSeq" id="WP_184001798.1">
    <property type="nucleotide sequence ID" value="NZ_BAABIF010000004.1"/>
</dbReference>
<dbReference type="Pfam" id="PF08241">
    <property type="entry name" value="Methyltransf_11"/>
    <property type="match status" value="1"/>
</dbReference>
<evidence type="ECO:0000256" key="1">
    <source>
        <dbReference type="ARBA" id="ARBA00022603"/>
    </source>
</evidence>
<dbReference type="EMBL" id="JACIJI010000001">
    <property type="protein sequence ID" value="MBB5718119.1"/>
    <property type="molecule type" value="Genomic_DNA"/>
</dbReference>
<organism evidence="5 6">
    <name type="scientific">Stakelama sediminis</name>
    <dbReference type="NCBI Taxonomy" id="463200"/>
    <lineage>
        <taxon>Bacteria</taxon>
        <taxon>Pseudomonadati</taxon>
        <taxon>Pseudomonadota</taxon>
        <taxon>Alphaproteobacteria</taxon>
        <taxon>Sphingomonadales</taxon>
        <taxon>Sphingomonadaceae</taxon>
        <taxon>Stakelama</taxon>
    </lineage>
</organism>
<dbReference type="Proteomes" id="UP000554342">
    <property type="component" value="Unassembled WGS sequence"/>
</dbReference>